<dbReference type="PROSITE" id="PS51257">
    <property type="entry name" value="PROKAR_LIPOPROTEIN"/>
    <property type="match status" value="1"/>
</dbReference>
<dbReference type="InterPro" id="IPR051010">
    <property type="entry name" value="BCAA_transport"/>
</dbReference>
<evidence type="ECO:0000256" key="1">
    <source>
        <dbReference type="ARBA" id="ARBA00010062"/>
    </source>
</evidence>
<dbReference type="SUPFAM" id="SSF53822">
    <property type="entry name" value="Periplasmic binding protein-like I"/>
    <property type="match status" value="1"/>
</dbReference>
<accession>Q8DKI0</accession>
<dbReference type="CDD" id="cd06348">
    <property type="entry name" value="PBP1_ABC_HAAT-like"/>
    <property type="match status" value="1"/>
</dbReference>
<evidence type="ECO:0000256" key="2">
    <source>
        <dbReference type="ARBA" id="ARBA00022729"/>
    </source>
</evidence>
<protein>
    <submittedName>
        <fullName evidence="5">Branched-chain amino acid ABC transporter periplasmic amino acid-binding protein</fullName>
    </submittedName>
</protein>
<evidence type="ECO:0000313" key="5">
    <source>
        <dbReference type="EMBL" id="BAC08431.1"/>
    </source>
</evidence>
<feature type="signal peptide" evidence="3">
    <location>
        <begin position="1"/>
        <end position="21"/>
    </location>
</feature>
<dbReference type="AlphaFoldDB" id="Q8DKI0"/>
<dbReference type="RefSeq" id="WP_011056723.1">
    <property type="nucleotide sequence ID" value="NC_004113.1"/>
</dbReference>
<dbReference type="EMBL" id="BA000039">
    <property type="protein sequence ID" value="BAC08431.1"/>
    <property type="molecule type" value="Genomic_DNA"/>
</dbReference>
<evidence type="ECO:0000259" key="4">
    <source>
        <dbReference type="Pfam" id="PF13458"/>
    </source>
</evidence>
<sequence length="400" mass="43037">MVKSPWFMLALGAIALSGCTATESPSVNSNALPLGVALAQTGNAALYGQEQLQGVRVAEEFFNQSGQIKGRTLRLVIQDTGSDEAGAVNVFQTLINGDRVIGIVGPTLSQQAFSADPIAEQAGVPVVAPSNTARGIPEMGAFISRVSAGVEVVAPTAIQAALEINPNIRRVAVFFAQDDAFSRSETEIFQKAIREHPKLELVTVQQTQTTDTNFQAQINATLSLKPDLIVISGLAADGGNLIRQLRELGYQGLILGGNGVNTVNIFPVCRRLCNGVLVAQAYNSENPDPMNVKFRNAFAAKYSQAPSQFSAQAFTAVQVFADSLARLSQAKNLSELPLADLRQALNQEILKGVYETPLGEIRFTPQGEVLQRFFYVGQIEMSDDGQSGKFRLVKRVERQP</sequence>
<dbReference type="Gene3D" id="3.40.50.2300">
    <property type="match status" value="2"/>
</dbReference>
<reference evidence="5 6" key="1">
    <citation type="journal article" date="2002" name="DNA Res.">
        <title>Complete genome structure of the thermophilic cyanobacterium Thermosynechococcus elongatus BP-1.</title>
        <authorList>
            <person name="Nakamura Y."/>
            <person name="Kaneko T."/>
            <person name="Sato S."/>
            <person name="Ikeuchi M."/>
            <person name="Katoh H."/>
            <person name="Sasamoto S."/>
            <person name="Watanabe A."/>
            <person name="Iriguchi M."/>
            <person name="Kawashima K."/>
            <person name="Kimura T."/>
            <person name="Kishida Y."/>
            <person name="Kiyokawa C."/>
            <person name="Kohara M."/>
            <person name="Matsumoto M."/>
            <person name="Matsuno A."/>
            <person name="Nakazaki N."/>
            <person name="Shimpo S."/>
            <person name="Sugimoto M."/>
            <person name="Takeuchi C."/>
            <person name="Yamada M."/>
            <person name="Tabata S."/>
        </authorList>
    </citation>
    <scope>NUCLEOTIDE SEQUENCE [LARGE SCALE GENOMIC DNA]</scope>
    <source>
        <strain evidence="6">IAM M-273 / NIES-2133 / BP-1</strain>
    </source>
</reference>
<dbReference type="PANTHER" id="PTHR30483:SF6">
    <property type="entry name" value="PERIPLASMIC BINDING PROTEIN OF ABC TRANSPORTER FOR NATURAL AMINO ACIDS"/>
    <property type="match status" value="1"/>
</dbReference>
<dbReference type="EnsemblBacteria" id="BAC08431">
    <property type="protein sequence ID" value="BAC08431"/>
    <property type="gene ID" value="BAC08431"/>
</dbReference>
<organism evidence="5 6">
    <name type="scientific">Thermosynechococcus vestitus (strain NIES-2133 / IAM M-273 / BP-1)</name>
    <dbReference type="NCBI Taxonomy" id="197221"/>
    <lineage>
        <taxon>Bacteria</taxon>
        <taxon>Bacillati</taxon>
        <taxon>Cyanobacteriota</taxon>
        <taxon>Cyanophyceae</taxon>
        <taxon>Acaryochloridales</taxon>
        <taxon>Thermosynechococcaceae</taxon>
        <taxon>Thermosynechococcus</taxon>
    </lineage>
</organism>
<dbReference type="InterPro" id="IPR028082">
    <property type="entry name" value="Peripla_BP_I"/>
</dbReference>
<keyword evidence="6" id="KW-1185">Reference proteome</keyword>
<keyword evidence="2 3" id="KW-0732">Signal</keyword>
<dbReference type="Proteomes" id="UP000000440">
    <property type="component" value="Chromosome"/>
</dbReference>
<evidence type="ECO:0000313" key="6">
    <source>
        <dbReference type="Proteomes" id="UP000000440"/>
    </source>
</evidence>
<dbReference type="KEGG" id="tel:tll0879"/>
<dbReference type="STRING" id="197221.gene:10747471"/>
<dbReference type="eggNOG" id="COG0683">
    <property type="taxonomic scope" value="Bacteria"/>
</dbReference>
<dbReference type="PANTHER" id="PTHR30483">
    <property type="entry name" value="LEUCINE-SPECIFIC-BINDING PROTEIN"/>
    <property type="match status" value="1"/>
</dbReference>
<gene>
    <name evidence="5" type="ordered locus">tll0879</name>
</gene>
<dbReference type="Pfam" id="PF13458">
    <property type="entry name" value="Peripla_BP_6"/>
    <property type="match status" value="1"/>
</dbReference>
<proteinExistence type="inferred from homology"/>
<feature type="chain" id="PRO_5004304352" evidence="3">
    <location>
        <begin position="22"/>
        <end position="400"/>
    </location>
</feature>
<comment type="similarity">
    <text evidence="1">Belongs to the leucine-binding protein family.</text>
</comment>
<name>Q8DKI0_THEVB</name>
<dbReference type="PATRIC" id="fig|197221.4.peg.925"/>
<evidence type="ECO:0000256" key="3">
    <source>
        <dbReference type="SAM" id="SignalP"/>
    </source>
</evidence>
<feature type="domain" description="Leucine-binding protein" evidence="4">
    <location>
        <begin position="34"/>
        <end position="383"/>
    </location>
</feature>
<dbReference type="InterPro" id="IPR028081">
    <property type="entry name" value="Leu-bd"/>
</dbReference>